<protein>
    <recommendedName>
        <fullName evidence="2 4">acylphosphatase</fullName>
        <ecNumber evidence="2 4">3.6.1.7</ecNumber>
    </recommendedName>
</protein>
<comment type="similarity">
    <text evidence="1 5">Belongs to the acylphosphatase family.</text>
</comment>
<feature type="active site" evidence="4">
    <location>
        <position position="36"/>
    </location>
</feature>
<dbReference type="PANTHER" id="PTHR47268:SF4">
    <property type="entry name" value="ACYLPHOSPHATASE"/>
    <property type="match status" value="1"/>
</dbReference>
<dbReference type="EMBL" id="CP039734">
    <property type="protein sequence ID" value="QIR77212.1"/>
    <property type="molecule type" value="Genomic_DNA"/>
</dbReference>
<dbReference type="PROSITE" id="PS00150">
    <property type="entry name" value="ACYLPHOSPHATASE_1"/>
    <property type="match status" value="1"/>
</dbReference>
<evidence type="ECO:0000256" key="5">
    <source>
        <dbReference type="RuleBase" id="RU004168"/>
    </source>
</evidence>
<reference evidence="9" key="2">
    <citation type="submission" date="2017-05" db="EMBL/GenBank/DDBJ databases">
        <title>Dechlorination kinetics govern the competition between two new strains of the genus Sulfurospirillum.</title>
        <authorList>
            <person name="Buttet G.F."/>
            <person name="Murray A.M."/>
            <person name="Goris T."/>
            <person name="Burion M."/>
            <person name="Lin B."/>
            <person name="Rolle M."/>
            <person name="Maillard J."/>
        </authorList>
    </citation>
    <scope>NUCLEOTIDE SEQUENCE [LARGE SCALE GENOMIC DNA]</scope>
    <source>
        <strain evidence="9">SL2-1</strain>
    </source>
</reference>
<dbReference type="RefSeq" id="WP_087438613.1">
    <property type="nucleotide sequence ID" value="NZ_CP021416.1"/>
</dbReference>
<evidence type="ECO:0000259" key="6">
    <source>
        <dbReference type="PROSITE" id="PS51160"/>
    </source>
</evidence>
<dbReference type="EMBL" id="CP021416">
    <property type="protein sequence ID" value="ARU48691.1"/>
    <property type="molecule type" value="Genomic_DNA"/>
</dbReference>
<organism evidence="7 9">
    <name type="scientific">Sulfurospirillum diekertiae</name>
    <dbReference type="NCBI Taxonomy" id="1854492"/>
    <lineage>
        <taxon>Bacteria</taxon>
        <taxon>Pseudomonadati</taxon>
        <taxon>Campylobacterota</taxon>
        <taxon>Epsilonproteobacteria</taxon>
        <taxon>Campylobacterales</taxon>
        <taxon>Sulfurospirillaceae</taxon>
        <taxon>Sulfurospirillum</taxon>
    </lineage>
</organism>
<dbReference type="Pfam" id="PF00708">
    <property type="entry name" value="Acylphosphatase"/>
    <property type="match status" value="1"/>
</dbReference>
<evidence type="ECO:0000256" key="1">
    <source>
        <dbReference type="ARBA" id="ARBA00005614"/>
    </source>
</evidence>
<keyword evidence="9" id="KW-1185">Reference proteome</keyword>
<reference evidence="8" key="4">
    <citation type="submission" date="2020-08" db="EMBL/GenBank/DDBJ databases">
        <authorList>
            <person name="Yang Y."/>
            <person name="Huo L."/>
            <person name="Yan J."/>
        </authorList>
    </citation>
    <scope>NUCLEOTIDE SEQUENCE</scope>
    <source>
        <strain evidence="8">ACSDCE</strain>
    </source>
</reference>
<evidence type="ECO:0000313" key="7">
    <source>
        <dbReference type="EMBL" id="ARU48691.1"/>
    </source>
</evidence>
<dbReference type="KEGG" id="suls:Sdiek1_1528"/>
<dbReference type="Gene3D" id="3.30.70.100">
    <property type="match status" value="1"/>
</dbReference>
<dbReference type="Proteomes" id="UP000196005">
    <property type="component" value="Chromosome"/>
</dbReference>
<dbReference type="AlphaFoldDB" id="A0A1Y0HKP7"/>
<dbReference type="SUPFAM" id="SSF54975">
    <property type="entry name" value="Acylphosphatase/BLUF domain-like"/>
    <property type="match status" value="1"/>
</dbReference>
<feature type="active site" evidence="4">
    <location>
        <position position="18"/>
    </location>
</feature>
<dbReference type="EC" id="3.6.1.7" evidence="2 4"/>
<evidence type="ECO:0000256" key="2">
    <source>
        <dbReference type="ARBA" id="ARBA00012150"/>
    </source>
</evidence>
<sequence>MSTYRLIVTGRVQGVNFRRFVVDIAHALNYVGYVKNSADGSVEVVINSAYEEDLEFFISKLYDGSMFSDVQDVTCQKIESMIFDDFEKR</sequence>
<dbReference type="InterPro" id="IPR020456">
    <property type="entry name" value="Acylphosphatase"/>
</dbReference>
<accession>A0A6G9VW97</accession>
<evidence type="ECO:0000313" key="9">
    <source>
        <dbReference type="Proteomes" id="UP000196005"/>
    </source>
</evidence>
<dbReference type="Proteomes" id="UP000502831">
    <property type="component" value="Chromosome"/>
</dbReference>
<reference evidence="8 10" key="1">
    <citation type="journal article" date="2017" name="Environ. Sci. Technol.">
        <title>Organohalide Respiration with Chlorinated Ethenes under Low pH Conditions.</title>
        <authorList>
            <person name="Yang Y."/>
            <person name="Capiro N.L."/>
            <person name="Marcet T.F."/>
            <person name="Yan J."/>
            <person name="Pennell K.D."/>
            <person name="Loffler F.E."/>
        </authorList>
    </citation>
    <scope>NUCLEOTIDE SEQUENCE [LARGE SCALE GENOMIC DNA]</scope>
    <source>
        <strain evidence="8 10">ACSDCE</strain>
    </source>
</reference>
<dbReference type="InterPro" id="IPR036046">
    <property type="entry name" value="Acylphosphatase-like_dom_sf"/>
</dbReference>
<comment type="catalytic activity">
    <reaction evidence="3 4">
        <text>an acyl phosphate + H2O = a carboxylate + phosphate + H(+)</text>
        <dbReference type="Rhea" id="RHEA:14965"/>
        <dbReference type="ChEBI" id="CHEBI:15377"/>
        <dbReference type="ChEBI" id="CHEBI:15378"/>
        <dbReference type="ChEBI" id="CHEBI:29067"/>
        <dbReference type="ChEBI" id="CHEBI:43474"/>
        <dbReference type="ChEBI" id="CHEBI:59918"/>
        <dbReference type="EC" id="3.6.1.7"/>
    </reaction>
</comment>
<dbReference type="PROSITE" id="PS51160">
    <property type="entry name" value="ACYLPHOSPHATASE_3"/>
    <property type="match status" value="1"/>
</dbReference>
<dbReference type="PANTHER" id="PTHR47268">
    <property type="entry name" value="ACYLPHOSPHATASE"/>
    <property type="match status" value="1"/>
</dbReference>
<dbReference type="OrthoDB" id="5295388at2"/>
<gene>
    <name evidence="8" type="ORF">FA584_13800</name>
    <name evidence="7" type="ORF">Sdiek1_1528</name>
</gene>
<proteinExistence type="inferred from homology"/>
<evidence type="ECO:0000256" key="4">
    <source>
        <dbReference type="PROSITE-ProRule" id="PRU00520"/>
    </source>
</evidence>
<name>A0A1Y0HKP7_9BACT</name>
<evidence type="ECO:0000313" key="10">
    <source>
        <dbReference type="Proteomes" id="UP000502831"/>
    </source>
</evidence>
<reference evidence="7" key="3">
    <citation type="journal article" date="2018" name="FEMS Microbiol. Ecol.">
        <title>Coexistence of two distinct Sulfurospirillum populations respiring tetrachloroethene-genomic and kinetic considerations. .</title>
        <authorList>
            <person name="Buttet G.F."/>
            <person name="Murray A.M."/>
            <person name="Goris T."/>
            <person name="Burion M."/>
            <person name="Jin B."/>
            <person name="Rolle M."/>
            <person name="Holliger C."/>
            <person name="Maillard J."/>
        </authorList>
    </citation>
    <scope>NUCLEOTIDE SEQUENCE</scope>
    <source>
        <strain evidence="7">SL2-1</strain>
    </source>
</reference>
<dbReference type="GO" id="GO:0003998">
    <property type="term" value="F:acylphosphatase activity"/>
    <property type="evidence" value="ECO:0007669"/>
    <property type="project" value="UniProtKB-EC"/>
</dbReference>
<accession>A0A1Y0HKP7</accession>
<feature type="domain" description="Acylphosphatase-like" evidence="6">
    <location>
        <begin position="3"/>
        <end position="89"/>
    </location>
</feature>
<keyword evidence="4 7" id="KW-0378">Hydrolase</keyword>
<dbReference type="InterPro" id="IPR001792">
    <property type="entry name" value="Acylphosphatase-like_dom"/>
</dbReference>
<evidence type="ECO:0000313" key="8">
    <source>
        <dbReference type="EMBL" id="QIR77212.1"/>
    </source>
</evidence>
<dbReference type="InterPro" id="IPR017968">
    <property type="entry name" value="Acylphosphatase_CS"/>
</dbReference>
<evidence type="ECO:0000256" key="3">
    <source>
        <dbReference type="ARBA" id="ARBA00047645"/>
    </source>
</evidence>